<protein>
    <submittedName>
        <fullName evidence="1">Uncharacterized protein</fullName>
    </submittedName>
</protein>
<accession>A0A9Q0M2Q6</accession>
<evidence type="ECO:0000313" key="1">
    <source>
        <dbReference type="EMBL" id="KAJ6218070.1"/>
    </source>
</evidence>
<evidence type="ECO:0000313" key="2">
    <source>
        <dbReference type="Proteomes" id="UP001142055"/>
    </source>
</evidence>
<name>A0A9Q0M2Q6_BLOTA</name>
<comment type="caution">
    <text evidence="1">The sequence shown here is derived from an EMBL/GenBank/DDBJ whole genome shotgun (WGS) entry which is preliminary data.</text>
</comment>
<reference evidence="1" key="1">
    <citation type="submission" date="2022-12" db="EMBL/GenBank/DDBJ databases">
        <title>Genome assemblies of Blomia tropicalis.</title>
        <authorList>
            <person name="Cui Y."/>
        </authorList>
    </citation>
    <scope>NUCLEOTIDE SEQUENCE</scope>
    <source>
        <tissue evidence="1">Adult mites</tissue>
    </source>
</reference>
<dbReference type="Proteomes" id="UP001142055">
    <property type="component" value="Chromosome 3"/>
</dbReference>
<proteinExistence type="predicted"/>
<dbReference type="EMBL" id="JAPWDV010000003">
    <property type="protein sequence ID" value="KAJ6218070.1"/>
    <property type="molecule type" value="Genomic_DNA"/>
</dbReference>
<dbReference type="PANTHER" id="PTHR15924">
    <property type="entry name" value="CLE"/>
    <property type="match status" value="1"/>
</dbReference>
<dbReference type="OMA" id="KDFPIGM"/>
<gene>
    <name evidence="1" type="ORF">RDWZM_009227</name>
</gene>
<dbReference type="InterPro" id="IPR019265">
    <property type="entry name" value="RTRAF"/>
</dbReference>
<organism evidence="1 2">
    <name type="scientific">Blomia tropicalis</name>
    <name type="common">Mite</name>
    <dbReference type="NCBI Taxonomy" id="40697"/>
    <lineage>
        <taxon>Eukaryota</taxon>
        <taxon>Metazoa</taxon>
        <taxon>Ecdysozoa</taxon>
        <taxon>Arthropoda</taxon>
        <taxon>Chelicerata</taxon>
        <taxon>Arachnida</taxon>
        <taxon>Acari</taxon>
        <taxon>Acariformes</taxon>
        <taxon>Sarcoptiformes</taxon>
        <taxon>Astigmata</taxon>
        <taxon>Glycyphagoidea</taxon>
        <taxon>Echimyopodidae</taxon>
        <taxon>Blomia</taxon>
    </lineage>
</organism>
<sequence length="253" mass="29325">MFSRKLNTLKYGLPFDIKNENDFHNLVYWLENMKIRFYPPDGRNDLLPGNDLNKWNTSFNKYLDEIGYTSSRDDRKRVIDYLINIALQYELEDTRNQLNMSREQICNMASSNTSENLSRIDVNSSEFIDGLGELSTMMNVPFYREEPLITLRAIAILLRRQTKNSLAEQDKPQTVSDCKRKKLSDQVDENVLKKTFSNSTKYDPSMNRAANVLRLLYINDLRELQTQINSIIVQVQSMTANPKTDTTLGKVGS</sequence>
<dbReference type="AlphaFoldDB" id="A0A9Q0M2Q6"/>
<dbReference type="Pfam" id="PF10036">
    <property type="entry name" value="RLL"/>
    <property type="match status" value="1"/>
</dbReference>
<dbReference type="OrthoDB" id="514167at2759"/>
<keyword evidence="2" id="KW-1185">Reference proteome</keyword>